<evidence type="ECO:0000256" key="6">
    <source>
        <dbReference type="ARBA" id="ARBA00022692"/>
    </source>
</evidence>
<feature type="transmembrane region" description="Helical" evidence="11">
    <location>
        <begin position="115"/>
        <end position="134"/>
    </location>
</feature>
<dbReference type="Proteomes" id="UP000510822">
    <property type="component" value="Chromosome"/>
</dbReference>
<feature type="transmembrane region" description="Helical" evidence="11">
    <location>
        <begin position="85"/>
        <end position="109"/>
    </location>
</feature>
<dbReference type="PROSITE" id="PS51202">
    <property type="entry name" value="RCK_C"/>
    <property type="match status" value="1"/>
</dbReference>
<feature type="transmembrane region" description="Helical" evidence="11">
    <location>
        <begin position="269"/>
        <end position="288"/>
    </location>
</feature>
<evidence type="ECO:0000259" key="12">
    <source>
        <dbReference type="PROSITE" id="PS51201"/>
    </source>
</evidence>
<proteinExistence type="inferred from homology"/>
<comment type="similarity">
    <text evidence="2">Belongs to the monovalent cation:proton antiporter 2 (CPA2) transporter (TC 2.A.37) family.</text>
</comment>
<dbReference type="Gene3D" id="3.30.70.1450">
    <property type="entry name" value="Regulator of K+ conductance, C-terminal domain"/>
    <property type="match status" value="1"/>
</dbReference>
<dbReference type="PANTHER" id="PTHR46157:SF4">
    <property type="entry name" value="K(+) EFFLUX ANTIPORTER 3, CHLOROPLASTIC"/>
    <property type="match status" value="1"/>
</dbReference>
<dbReference type="GO" id="GO:0012505">
    <property type="term" value="C:endomembrane system"/>
    <property type="evidence" value="ECO:0007669"/>
    <property type="project" value="UniProtKB-SubCell"/>
</dbReference>
<dbReference type="NCBIfam" id="TIGR00932">
    <property type="entry name" value="2a37"/>
    <property type="match status" value="1"/>
</dbReference>
<dbReference type="EMBL" id="CP058952">
    <property type="protein sequence ID" value="QLI80480.1"/>
    <property type="molecule type" value="Genomic_DNA"/>
</dbReference>
<gene>
    <name evidence="14" type="ORF">HZU75_02395</name>
</gene>
<keyword evidence="10 11" id="KW-0472">Membrane</keyword>
<feature type="transmembrane region" description="Helical" evidence="11">
    <location>
        <begin position="54"/>
        <end position="73"/>
    </location>
</feature>
<keyword evidence="8 11" id="KW-1133">Transmembrane helix</keyword>
<evidence type="ECO:0000313" key="14">
    <source>
        <dbReference type="EMBL" id="QLI80480.1"/>
    </source>
</evidence>
<dbReference type="Gene3D" id="1.20.1530.20">
    <property type="match status" value="1"/>
</dbReference>
<feature type="transmembrane region" description="Helical" evidence="11">
    <location>
        <begin position="328"/>
        <end position="348"/>
    </location>
</feature>
<keyword evidence="6 11" id="KW-0812">Transmembrane</keyword>
<keyword evidence="5" id="KW-0633">Potassium transport</keyword>
<dbReference type="GO" id="GO:0015297">
    <property type="term" value="F:antiporter activity"/>
    <property type="evidence" value="ECO:0007669"/>
    <property type="project" value="UniProtKB-KW"/>
</dbReference>
<dbReference type="Gene3D" id="3.40.50.720">
    <property type="entry name" value="NAD(P)-binding Rossmann-like Domain"/>
    <property type="match status" value="1"/>
</dbReference>
<dbReference type="RefSeq" id="WP_180307620.1">
    <property type="nucleotide sequence ID" value="NZ_CP058952.1"/>
</dbReference>
<dbReference type="InterPro" id="IPR003148">
    <property type="entry name" value="RCK_N"/>
</dbReference>
<evidence type="ECO:0000313" key="15">
    <source>
        <dbReference type="Proteomes" id="UP000510822"/>
    </source>
</evidence>
<dbReference type="InterPro" id="IPR036721">
    <property type="entry name" value="RCK_C_sf"/>
</dbReference>
<dbReference type="Pfam" id="PF02080">
    <property type="entry name" value="TrkA_C"/>
    <property type="match status" value="1"/>
</dbReference>
<feature type="transmembrane region" description="Helical" evidence="11">
    <location>
        <begin position="174"/>
        <end position="196"/>
    </location>
</feature>
<dbReference type="InterPro" id="IPR006153">
    <property type="entry name" value="Cation/H_exchanger_TM"/>
</dbReference>
<dbReference type="FunFam" id="3.40.50.720:FF:000036">
    <property type="entry name" value="Glutathione-regulated potassium-efflux system protein KefB"/>
    <property type="match status" value="1"/>
</dbReference>
<feature type="transmembrane region" description="Helical" evidence="11">
    <location>
        <begin position="354"/>
        <end position="373"/>
    </location>
</feature>
<feature type="transmembrane region" description="Helical" evidence="11">
    <location>
        <begin position="30"/>
        <end position="48"/>
    </location>
</feature>
<dbReference type="AlphaFoldDB" id="A0A7D5V8S9"/>
<accession>A0A7D5V8S9</accession>
<sequence>MSSNLQSLLFLLATAVFTVVICRKIKLPPMLGYLLIGMIIGPHALGVIPSSEEASHLAEFGVVFLMFTLGLEFNLAKLNAMRRIVFGLGLSQVLAMLLLVGSVVILLGLSWQVGLTLGAVMAMSSTAMVSKLLTDRNELHAPHGQNAFGILLFQDLAVVPFLIMIPVLSQPAEALAASLSFAALKIFIVLTLLLWLGQKLMRPWFNLVARQHSSELFMLNILLITLGIAWLTELAGLSLALGAFLAGMLIAETEYRYQVEDDIRPFRDLLLGLFFVTVGMNLNFAILLSQWPLILLLVVVLGPIKILIITGLAKLFGNSAGAAWRTGFALGQGGEFAFVLLALAAGQNLMPNELLQSTIAAIIVSMMVTPFLIQHSDKLVLRLASSEWMNLAANLHQIAVRSMANTGHVILCGYGRSGQSLGRILHSENINFFALDLDPEKVREAGAAGESVVFGDAAKREVLIAAGLMRARALIVTYADTHSAMKILEVVHQIRPELPVIVRTQDDSDIDLIKNAGAAEVVAEIMEGSLMLASHTMMLLGVPLNKVVRRIREVREARYQMIRGFYRGTHEDNDESDRHQARLHTVQLTQNAHAIGFTISELALNELDVEVRSIRRKNRASAQPSDDFQLQNGDVMVLLGVPENLAAAEMLLLQGK</sequence>
<evidence type="ECO:0000256" key="1">
    <source>
        <dbReference type="ARBA" id="ARBA00004127"/>
    </source>
</evidence>
<dbReference type="Pfam" id="PF02254">
    <property type="entry name" value="TrkA_N"/>
    <property type="match status" value="1"/>
</dbReference>
<name>A0A7D5V8S9_9NEIS</name>
<feature type="transmembrane region" description="Helical" evidence="11">
    <location>
        <begin position="294"/>
        <end position="316"/>
    </location>
</feature>
<feature type="transmembrane region" description="Helical" evidence="11">
    <location>
        <begin position="6"/>
        <end position="23"/>
    </location>
</feature>
<evidence type="ECO:0000256" key="2">
    <source>
        <dbReference type="ARBA" id="ARBA00005551"/>
    </source>
</evidence>
<protein>
    <submittedName>
        <fullName evidence="14">Cation:proton antiporter</fullName>
    </submittedName>
</protein>
<evidence type="ECO:0000256" key="5">
    <source>
        <dbReference type="ARBA" id="ARBA00022538"/>
    </source>
</evidence>
<dbReference type="InterPro" id="IPR006037">
    <property type="entry name" value="RCK_C"/>
</dbReference>
<keyword evidence="15" id="KW-1185">Reference proteome</keyword>
<evidence type="ECO:0000256" key="10">
    <source>
        <dbReference type="ARBA" id="ARBA00023136"/>
    </source>
</evidence>
<feature type="transmembrane region" description="Helical" evidence="11">
    <location>
        <begin position="216"/>
        <end position="232"/>
    </location>
</feature>
<keyword evidence="7" id="KW-0630">Potassium</keyword>
<feature type="transmembrane region" description="Helical" evidence="11">
    <location>
        <begin position="146"/>
        <end position="168"/>
    </location>
</feature>
<evidence type="ECO:0000256" key="7">
    <source>
        <dbReference type="ARBA" id="ARBA00022958"/>
    </source>
</evidence>
<evidence type="ECO:0000256" key="8">
    <source>
        <dbReference type="ARBA" id="ARBA00022989"/>
    </source>
</evidence>
<dbReference type="Pfam" id="PF00999">
    <property type="entry name" value="Na_H_Exchanger"/>
    <property type="match status" value="1"/>
</dbReference>
<evidence type="ECO:0000256" key="9">
    <source>
        <dbReference type="ARBA" id="ARBA00023065"/>
    </source>
</evidence>
<dbReference type="SUPFAM" id="SSF51735">
    <property type="entry name" value="NAD(P)-binding Rossmann-fold domains"/>
    <property type="match status" value="1"/>
</dbReference>
<dbReference type="KEGG" id="cfon:HZU75_02395"/>
<dbReference type="GO" id="GO:0005886">
    <property type="term" value="C:plasma membrane"/>
    <property type="evidence" value="ECO:0007669"/>
    <property type="project" value="TreeGrafter"/>
</dbReference>
<feature type="domain" description="RCK N-terminal" evidence="12">
    <location>
        <begin position="406"/>
        <end position="523"/>
    </location>
</feature>
<dbReference type="PROSITE" id="PS51201">
    <property type="entry name" value="RCK_N"/>
    <property type="match status" value="1"/>
</dbReference>
<evidence type="ECO:0000256" key="4">
    <source>
        <dbReference type="ARBA" id="ARBA00022449"/>
    </source>
</evidence>
<dbReference type="InterPro" id="IPR038770">
    <property type="entry name" value="Na+/solute_symporter_sf"/>
</dbReference>
<dbReference type="GO" id="GO:1902600">
    <property type="term" value="P:proton transmembrane transport"/>
    <property type="evidence" value="ECO:0007669"/>
    <property type="project" value="InterPro"/>
</dbReference>
<dbReference type="GO" id="GO:0008324">
    <property type="term" value="F:monoatomic cation transmembrane transporter activity"/>
    <property type="evidence" value="ECO:0007669"/>
    <property type="project" value="InterPro"/>
</dbReference>
<dbReference type="InterPro" id="IPR036291">
    <property type="entry name" value="NAD(P)-bd_dom_sf"/>
</dbReference>
<feature type="domain" description="RCK C-terminal" evidence="13">
    <location>
        <begin position="571"/>
        <end position="654"/>
    </location>
</feature>
<keyword evidence="3" id="KW-0813">Transport</keyword>
<dbReference type="InterPro" id="IPR004771">
    <property type="entry name" value="K/H_exchanger"/>
</dbReference>
<keyword evidence="4" id="KW-0050">Antiport</keyword>
<dbReference type="GO" id="GO:0006813">
    <property type="term" value="P:potassium ion transport"/>
    <property type="evidence" value="ECO:0007669"/>
    <property type="project" value="UniProtKB-KW"/>
</dbReference>
<comment type="subcellular location">
    <subcellularLocation>
        <location evidence="1">Endomembrane system</location>
        <topology evidence="1">Multi-pass membrane protein</topology>
    </subcellularLocation>
</comment>
<dbReference type="PANTHER" id="PTHR46157">
    <property type="entry name" value="K(+) EFFLUX ANTIPORTER 3, CHLOROPLASTIC"/>
    <property type="match status" value="1"/>
</dbReference>
<reference evidence="14 15" key="1">
    <citation type="journal article" date="2016" name="Int. J. Syst. Evol. Microbiol.">
        <title>Chitinibacter fontanus sp. nov., isolated from a spring.</title>
        <authorList>
            <person name="Sheu S.Y."/>
            <person name="Li Y.S."/>
            <person name="Young C.C."/>
            <person name="Chen W.M."/>
        </authorList>
    </citation>
    <scope>NUCLEOTIDE SEQUENCE [LARGE SCALE GENOMIC DNA]</scope>
    <source>
        <strain evidence="14 15">STM-7</strain>
    </source>
</reference>
<organism evidence="14 15">
    <name type="scientific">Chitinibacter fontanus</name>
    <dbReference type="NCBI Taxonomy" id="1737446"/>
    <lineage>
        <taxon>Bacteria</taxon>
        <taxon>Pseudomonadati</taxon>
        <taxon>Pseudomonadota</taxon>
        <taxon>Betaproteobacteria</taxon>
        <taxon>Neisseriales</taxon>
        <taxon>Chitinibacteraceae</taxon>
        <taxon>Chitinibacter</taxon>
    </lineage>
</organism>
<keyword evidence="9" id="KW-0406">Ion transport</keyword>
<dbReference type="SUPFAM" id="SSF116726">
    <property type="entry name" value="TrkA C-terminal domain-like"/>
    <property type="match status" value="1"/>
</dbReference>
<evidence type="ECO:0000256" key="3">
    <source>
        <dbReference type="ARBA" id="ARBA00022448"/>
    </source>
</evidence>
<evidence type="ECO:0000259" key="13">
    <source>
        <dbReference type="PROSITE" id="PS51202"/>
    </source>
</evidence>
<evidence type="ECO:0000256" key="11">
    <source>
        <dbReference type="SAM" id="Phobius"/>
    </source>
</evidence>